<name>A0A6J7I8Q2_9ZZZZ</name>
<dbReference type="AlphaFoldDB" id="A0A6J7I8Q2"/>
<dbReference type="InterPro" id="IPR015947">
    <property type="entry name" value="PUA-like_sf"/>
</dbReference>
<dbReference type="EMBL" id="CAFBMQ010000310">
    <property type="protein sequence ID" value="CAB4926857.1"/>
    <property type="molecule type" value="Genomic_DNA"/>
</dbReference>
<accession>A0A6J7I8Q2</accession>
<gene>
    <name evidence="1" type="ORF">UFOPK3609_01718</name>
</gene>
<proteinExistence type="predicted"/>
<evidence type="ECO:0000313" key="1">
    <source>
        <dbReference type="EMBL" id="CAB4926857.1"/>
    </source>
</evidence>
<protein>
    <submittedName>
        <fullName evidence="1">Unannotated protein</fullName>
    </submittedName>
</protein>
<dbReference type="SUPFAM" id="SSF88697">
    <property type="entry name" value="PUA domain-like"/>
    <property type="match status" value="1"/>
</dbReference>
<reference evidence="1" key="1">
    <citation type="submission" date="2020-05" db="EMBL/GenBank/DDBJ databases">
        <authorList>
            <person name="Chiriac C."/>
            <person name="Salcher M."/>
            <person name="Ghai R."/>
            <person name="Kavagutti S V."/>
        </authorList>
    </citation>
    <scope>NUCLEOTIDE SEQUENCE</scope>
</reference>
<sequence length="140" mass="14798">MTGRLTREDVGCWVLKSSRLPEPGWAPGTAVELTRCVRPSYRLGLMAPGDPVLLWCSGRVDPGVHATGTVTAGVQDSADGLVVGVRWALLPAPVPREALLADPVARDAEVLRMPAGSNPSWLSPAQWAVVRALSPIAART</sequence>
<organism evidence="1">
    <name type="scientific">freshwater metagenome</name>
    <dbReference type="NCBI Taxonomy" id="449393"/>
    <lineage>
        <taxon>unclassified sequences</taxon>
        <taxon>metagenomes</taxon>
        <taxon>ecological metagenomes</taxon>
    </lineage>
</organism>